<dbReference type="EMBL" id="RQXX01000002">
    <property type="protein sequence ID" value="RVV98280.1"/>
    <property type="molecule type" value="Genomic_DNA"/>
</dbReference>
<keyword evidence="4" id="KW-1185">Reference proteome</keyword>
<comment type="caution">
    <text evidence="3">The sequence shown here is derived from an EMBL/GenBank/DDBJ whole genome shotgun (WGS) entry which is preliminary data.</text>
</comment>
<gene>
    <name evidence="3" type="ORF">EKE94_04945</name>
</gene>
<keyword evidence="1" id="KW-1133">Transmembrane helix</keyword>
<dbReference type="AlphaFoldDB" id="A0A438AHU8"/>
<evidence type="ECO:0000313" key="3">
    <source>
        <dbReference type="EMBL" id="RVV98280.1"/>
    </source>
</evidence>
<dbReference type="Proteomes" id="UP000285908">
    <property type="component" value="Unassembled WGS sequence"/>
</dbReference>
<evidence type="ECO:0000313" key="4">
    <source>
        <dbReference type="Proteomes" id="UP000285908"/>
    </source>
</evidence>
<proteinExistence type="predicted"/>
<evidence type="ECO:0000256" key="1">
    <source>
        <dbReference type="SAM" id="Phobius"/>
    </source>
</evidence>
<reference evidence="3 4" key="1">
    <citation type="submission" date="2018-11" db="EMBL/GenBank/DDBJ databases">
        <title>Mesobaculum littorinae gen. nov., sp. nov., isolated from Littorina scabra that represents a novel genus of the order Rhodobacteraceae.</title>
        <authorList>
            <person name="Li F."/>
        </authorList>
    </citation>
    <scope>NUCLEOTIDE SEQUENCE [LARGE SCALE GENOMIC DNA]</scope>
    <source>
        <strain evidence="3 4">M0103</strain>
    </source>
</reference>
<dbReference type="InterPro" id="IPR021869">
    <property type="entry name" value="RNase_Zc3h12_NYN"/>
</dbReference>
<evidence type="ECO:0000259" key="2">
    <source>
        <dbReference type="Pfam" id="PF11977"/>
    </source>
</evidence>
<keyword evidence="1" id="KW-0472">Membrane</keyword>
<organism evidence="3 4">
    <name type="scientific">Mesobaculum littorinae</name>
    <dbReference type="NCBI Taxonomy" id="2486419"/>
    <lineage>
        <taxon>Bacteria</taxon>
        <taxon>Pseudomonadati</taxon>
        <taxon>Pseudomonadota</taxon>
        <taxon>Alphaproteobacteria</taxon>
        <taxon>Rhodobacterales</taxon>
        <taxon>Roseobacteraceae</taxon>
        <taxon>Mesobaculum</taxon>
    </lineage>
</organism>
<keyword evidence="1" id="KW-0812">Transmembrane</keyword>
<accession>A0A438AHU8</accession>
<dbReference type="Gene3D" id="3.40.50.11980">
    <property type="match status" value="1"/>
</dbReference>
<dbReference type="RefSeq" id="WP_127905513.1">
    <property type="nucleotide sequence ID" value="NZ_RQXX01000002.1"/>
</dbReference>
<dbReference type="Pfam" id="PF11977">
    <property type="entry name" value="RNase_Zc3h12a"/>
    <property type="match status" value="1"/>
</dbReference>
<sequence>MLGPVILLFLSLAAAGATLWVPGAGDLIVLAGPAVLASLILLWRAARLRRPLARGWIVVDGSNVMHWKAGSADLAPLREVLRYIRDQGYTPRVVFDANAGYKLRGRYMDATALARNLGLARGNVIVVGRGNPADPEILKAARDLGARVVSNDRFRDWAEAYPQATRPDRLVRGGYRGGTLWMGLDPISRGRESRTSPARRGR</sequence>
<feature type="transmembrane region" description="Helical" evidence="1">
    <location>
        <begin position="27"/>
        <end position="46"/>
    </location>
</feature>
<dbReference type="OrthoDB" id="5196680at2"/>
<protein>
    <recommendedName>
        <fullName evidence="2">RNase NYN domain-containing protein</fullName>
    </recommendedName>
</protein>
<name>A0A438AHU8_9RHOB</name>
<feature type="domain" description="RNase NYN" evidence="2">
    <location>
        <begin position="57"/>
        <end position="163"/>
    </location>
</feature>